<feature type="transmembrane region" description="Helical" evidence="7">
    <location>
        <begin position="422"/>
        <end position="440"/>
    </location>
</feature>
<feature type="transmembrane region" description="Helical" evidence="7">
    <location>
        <begin position="288"/>
        <end position="310"/>
    </location>
</feature>
<feature type="transmembrane region" description="Helical" evidence="7">
    <location>
        <begin position="322"/>
        <end position="339"/>
    </location>
</feature>
<evidence type="ECO:0000313" key="8">
    <source>
        <dbReference type="EMBL" id="PTL37771.1"/>
    </source>
</evidence>
<evidence type="ECO:0008006" key="10">
    <source>
        <dbReference type="Google" id="ProtNLM"/>
    </source>
</evidence>
<protein>
    <recommendedName>
        <fullName evidence="10">Lipopolysaccharide biosynthesis protein</fullName>
    </recommendedName>
</protein>
<evidence type="ECO:0000256" key="7">
    <source>
        <dbReference type="SAM" id="Phobius"/>
    </source>
</evidence>
<dbReference type="EMBL" id="PZJJ01000034">
    <property type="protein sequence ID" value="PTL37771.1"/>
    <property type="molecule type" value="Genomic_DNA"/>
</dbReference>
<feature type="transmembrane region" description="Helical" evidence="7">
    <location>
        <begin position="151"/>
        <end position="178"/>
    </location>
</feature>
<proteinExistence type="inferred from homology"/>
<dbReference type="Proteomes" id="UP000240509">
    <property type="component" value="Unassembled WGS sequence"/>
</dbReference>
<keyword evidence="5 7" id="KW-1133">Transmembrane helix</keyword>
<keyword evidence="4 7" id="KW-0812">Transmembrane</keyword>
<accession>A0A2T4U2Z2</accession>
<dbReference type="InterPro" id="IPR050833">
    <property type="entry name" value="Poly_Biosynth_Transport"/>
</dbReference>
<keyword evidence="3" id="KW-1003">Cell membrane</keyword>
<dbReference type="PANTHER" id="PTHR30250:SF10">
    <property type="entry name" value="LIPOPOLYSACCHARIDE BIOSYNTHESIS PROTEIN WZXC"/>
    <property type="match status" value="1"/>
</dbReference>
<gene>
    <name evidence="8" type="ORF">C6Y45_14780</name>
</gene>
<dbReference type="AlphaFoldDB" id="A0A2T4U2Z2"/>
<feature type="transmembrane region" description="Helical" evidence="7">
    <location>
        <begin position="446"/>
        <end position="466"/>
    </location>
</feature>
<feature type="transmembrane region" description="Helical" evidence="7">
    <location>
        <begin position="81"/>
        <end position="101"/>
    </location>
</feature>
<keyword evidence="9" id="KW-1185">Reference proteome</keyword>
<evidence type="ECO:0000256" key="3">
    <source>
        <dbReference type="ARBA" id="ARBA00022475"/>
    </source>
</evidence>
<comment type="caution">
    <text evidence="8">The sequence shown here is derived from an EMBL/GenBank/DDBJ whole genome shotgun (WGS) entry which is preliminary data.</text>
</comment>
<feature type="transmembrane region" description="Helical" evidence="7">
    <location>
        <begin position="44"/>
        <end position="61"/>
    </location>
</feature>
<evidence type="ECO:0000256" key="6">
    <source>
        <dbReference type="ARBA" id="ARBA00023136"/>
    </source>
</evidence>
<dbReference type="Pfam" id="PF13440">
    <property type="entry name" value="Polysacc_synt_3"/>
    <property type="match status" value="1"/>
</dbReference>
<sequence>MADKGLTNRTIDGFLWVLSGTGFKTISQLLFLVVMARLLTPQEFGLVASVGLIIAFADMFMKAGIVPSLINLPRIHDNHLYTAFTVSLLLGTSIYTAVYFLTPWIGMLLDAGEGFTEAARTVSIVFIVMSFSKVSDALLQRELKFKQTTYIQAVSYVVGFMLVGITLGFLGFGFWSIIIAEITKSALKSVLTIIVRPHKVKLKIHYNSFKDIFYFGSGFTLGKFIDYFADNGDKMIIARLLGESALGYYTRAYQLMSVPVTIINQIFEKVLFPVMSRLQGKPQKLSDAFIKSLSFIFLISLPGSLLIYLTAPELIRAVLGPGWENTIVILQILAVGMVFRSGYKVCESLANAKGAVYQKAARQGVFAVLVFVLGGSGAVFGLPGIATGILLAFVINFLMMMRLSMKLIPIKKAEVLGSLRPALYLTAAAAVPLYYLVYFMRDINMHYMWILLLTASAFLTITAVFIKLNADFFIGWNGQWALEKITRKFKVYRFYEWMVK</sequence>
<feature type="transmembrane region" description="Helical" evidence="7">
    <location>
        <begin position="14"/>
        <end position="38"/>
    </location>
</feature>
<feature type="transmembrane region" description="Helical" evidence="7">
    <location>
        <begin position="360"/>
        <end position="379"/>
    </location>
</feature>
<keyword evidence="6 7" id="KW-0472">Membrane</keyword>
<evidence type="ECO:0000256" key="1">
    <source>
        <dbReference type="ARBA" id="ARBA00004651"/>
    </source>
</evidence>
<comment type="similarity">
    <text evidence="2">Belongs to the polysaccharide synthase family.</text>
</comment>
<dbReference type="PANTHER" id="PTHR30250">
    <property type="entry name" value="PST FAMILY PREDICTED COLANIC ACID TRANSPORTER"/>
    <property type="match status" value="1"/>
</dbReference>
<reference evidence="8 9" key="1">
    <citation type="submission" date="2018-03" db="EMBL/GenBank/DDBJ databases">
        <title>Alkalicoccus saliphilus sp. nov., isolated from a mineral pool.</title>
        <authorList>
            <person name="Zhao B."/>
        </authorList>
    </citation>
    <scope>NUCLEOTIDE SEQUENCE [LARGE SCALE GENOMIC DNA]</scope>
    <source>
        <strain evidence="8 9">6AG</strain>
    </source>
</reference>
<comment type="subcellular location">
    <subcellularLocation>
        <location evidence="1">Cell membrane</location>
        <topology evidence="1">Multi-pass membrane protein</topology>
    </subcellularLocation>
</comment>
<name>A0A2T4U2Z2_9BACI</name>
<dbReference type="OrthoDB" id="9770347at2"/>
<dbReference type="GO" id="GO:0005886">
    <property type="term" value="C:plasma membrane"/>
    <property type="evidence" value="ECO:0007669"/>
    <property type="project" value="UniProtKB-SubCell"/>
</dbReference>
<dbReference type="RefSeq" id="WP_107586007.1">
    <property type="nucleotide sequence ID" value="NZ_PZJJ01000034.1"/>
</dbReference>
<dbReference type="CDD" id="cd13127">
    <property type="entry name" value="MATE_tuaB_like"/>
    <property type="match status" value="1"/>
</dbReference>
<organism evidence="8 9">
    <name type="scientific">Alkalicoccus saliphilus</name>
    <dbReference type="NCBI Taxonomy" id="200989"/>
    <lineage>
        <taxon>Bacteria</taxon>
        <taxon>Bacillati</taxon>
        <taxon>Bacillota</taxon>
        <taxon>Bacilli</taxon>
        <taxon>Bacillales</taxon>
        <taxon>Bacillaceae</taxon>
        <taxon>Alkalicoccus</taxon>
    </lineage>
</organism>
<evidence type="ECO:0000256" key="4">
    <source>
        <dbReference type="ARBA" id="ARBA00022692"/>
    </source>
</evidence>
<evidence type="ECO:0000256" key="2">
    <source>
        <dbReference type="ARBA" id="ARBA00007430"/>
    </source>
</evidence>
<evidence type="ECO:0000256" key="5">
    <source>
        <dbReference type="ARBA" id="ARBA00022989"/>
    </source>
</evidence>
<evidence type="ECO:0000313" key="9">
    <source>
        <dbReference type="Proteomes" id="UP000240509"/>
    </source>
</evidence>